<feature type="signal peptide" evidence="10">
    <location>
        <begin position="1"/>
        <end position="25"/>
    </location>
</feature>
<dbReference type="eggNOG" id="COG1538">
    <property type="taxonomic scope" value="Bacteria"/>
</dbReference>
<evidence type="ECO:0000256" key="6">
    <source>
        <dbReference type="ARBA" id="ARBA00023136"/>
    </source>
</evidence>
<dbReference type="SUPFAM" id="SSF56954">
    <property type="entry name" value="Outer membrane efflux proteins (OEP)"/>
    <property type="match status" value="1"/>
</dbReference>
<feature type="coiled-coil region" evidence="8">
    <location>
        <begin position="385"/>
        <end position="441"/>
    </location>
</feature>
<keyword evidence="10" id="KW-0732">Signal</keyword>
<evidence type="ECO:0000256" key="8">
    <source>
        <dbReference type="SAM" id="Coils"/>
    </source>
</evidence>
<feature type="region of interest" description="Disordered" evidence="9">
    <location>
        <begin position="27"/>
        <end position="55"/>
    </location>
</feature>
<keyword evidence="3" id="KW-0813">Transport</keyword>
<accession>D0LMK2</accession>
<keyword evidence="8" id="KW-0175">Coiled coil</keyword>
<dbReference type="GO" id="GO:0015288">
    <property type="term" value="F:porin activity"/>
    <property type="evidence" value="ECO:0007669"/>
    <property type="project" value="TreeGrafter"/>
</dbReference>
<reference evidence="11 12" key="1">
    <citation type="journal article" date="2010" name="Stand. Genomic Sci.">
        <title>Complete genome sequence of Haliangium ochraceum type strain (SMP-2).</title>
        <authorList>
            <consortium name="US DOE Joint Genome Institute (JGI-PGF)"/>
            <person name="Ivanova N."/>
            <person name="Daum C."/>
            <person name="Lang E."/>
            <person name="Abt B."/>
            <person name="Kopitz M."/>
            <person name="Saunders E."/>
            <person name="Lapidus A."/>
            <person name="Lucas S."/>
            <person name="Glavina Del Rio T."/>
            <person name="Nolan M."/>
            <person name="Tice H."/>
            <person name="Copeland A."/>
            <person name="Cheng J.F."/>
            <person name="Chen F."/>
            <person name="Bruce D."/>
            <person name="Goodwin L."/>
            <person name="Pitluck S."/>
            <person name="Mavromatis K."/>
            <person name="Pati A."/>
            <person name="Mikhailova N."/>
            <person name="Chen A."/>
            <person name="Palaniappan K."/>
            <person name="Land M."/>
            <person name="Hauser L."/>
            <person name="Chang Y.J."/>
            <person name="Jeffries C.D."/>
            <person name="Detter J.C."/>
            <person name="Brettin T."/>
            <person name="Rohde M."/>
            <person name="Goker M."/>
            <person name="Bristow J."/>
            <person name="Markowitz V."/>
            <person name="Eisen J.A."/>
            <person name="Hugenholtz P."/>
            <person name="Kyrpides N.C."/>
            <person name="Klenk H.P."/>
        </authorList>
    </citation>
    <scope>NUCLEOTIDE SEQUENCE [LARGE SCALE GENOMIC DNA]</scope>
    <source>
        <strain evidence="12">DSM 14365 / CIP 107738 / JCM 11303 / AJ 13395 / SMP-2</strain>
    </source>
</reference>
<evidence type="ECO:0000256" key="4">
    <source>
        <dbReference type="ARBA" id="ARBA00022452"/>
    </source>
</evidence>
<dbReference type="STRING" id="502025.Hoch_6215"/>
<name>D0LMK2_HALO1</name>
<dbReference type="GO" id="GO:0015562">
    <property type="term" value="F:efflux transmembrane transporter activity"/>
    <property type="evidence" value="ECO:0007669"/>
    <property type="project" value="InterPro"/>
</dbReference>
<dbReference type="AlphaFoldDB" id="D0LMK2"/>
<evidence type="ECO:0000256" key="1">
    <source>
        <dbReference type="ARBA" id="ARBA00004442"/>
    </source>
</evidence>
<evidence type="ECO:0000256" key="3">
    <source>
        <dbReference type="ARBA" id="ARBA00022448"/>
    </source>
</evidence>
<dbReference type="InterPro" id="IPR003423">
    <property type="entry name" value="OMP_efflux"/>
</dbReference>
<evidence type="ECO:0000256" key="7">
    <source>
        <dbReference type="ARBA" id="ARBA00023237"/>
    </source>
</evidence>
<gene>
    <name evidence="11" type="ordered locus">Hoch_6215</name>
</gene>
<keyword evidence="5" id="KW-0812">Transmembrane</keyword>
<dbReference type="GO" id="GO:0009279">
    <property type="term" value="C:cell outer membrane"/>
    <property type="evidence" value="ECO:0007669"/>
    <property type="project" value="UniProtKB-SubCell"/>
</dbReference>
<protein>
    <submittedName>
        <fullName evidence="11">Outer membrane efflux protein</fullName>
    </submittedName>
</protein>
<evidence type="ECO:0000256" key="10">
    <source>
        <dbReference type="SAM" id="SignalP"/>
    </source>
</evidence>
<dbReference type="HOGENOM" id="CLU_552944_0_0_7"/>
<evidence type="ECO:0000256" key="5">
    <source>
        <dbReference type="ARBA" id="ARBA00022692"/>
    </source>
</evidence>
<evidence type="ECO:0000313" key="11">
    <source>
        <dbReference type="EMBL" id="ACY18689.1"/>
    </source>
</evidence>
<organism evidence="11 12">
    <name type="scientific">Haliangium ochraceum (strain DSM 14365 / JCM 11303 / SMP-2)</name>
    <dbReference type="NCBI Taxonomy" id="502025"/>
    <lineage>
        <taxon>Bacteria</taxon>
        <taxon>Pseudomonadati</taxon>
        <taxon>Myxococcota</taxon>
        <taxon>Polyangia</taxon>
        <taxon>Haliangiales</taxon>
        <taxon>Kofleriaceae</taxon>
        <taxon>Haliangium</taxon>
    </lineage>
</organism>
<evidence type="ECO:0000313" key="12">
    <source>
        <dbReference type="Proteomes" id="UP000001880"/>
    </source>
</evidence>
<dbReference type="PANTHER" id="PTHR30026">
    <property type="entry name" value="OUTER MEMBRANE PROTEIN TOLC"/>
    <property type="match status" value="1"/>
</dbReference>
<dbReference type="InterPro" id="IPR051906">
    <property type="entry name" value="TolC-like"/>
</dbReference>
<evidence type="ECO:0000256" key="9">
    <source>
        <dbReference type="SAM" id="MobiDB-lite"/>
    </source>
</evidence>
<feature type="chain" id="PRO_5003010267" evidence="10">
    <location>
        <begin position="26"/>
        <end position="493"/>
    </location>
</feature>
<dbReference type="Gene3D" id="1.20.1600.10">
    <property type="entry name" value="Outer membrane efflux proteins (OEP)"/>
    <property type="match status" value="1"/>
</dbReference>
<keyword evidence="12" id="KW-1185">Reference proteome</keyword>
<dbReference type="KEGG" id="hoh:Hoch_6215"/>
<keyword evidence="4" id="KW-1134">Transmembrane beta strand</keyword>
<dbReference type="EMBL" id="CP001804">
    <property type="protein sequence ID" value="ACY18689.1"/>
    <property type="molecule type" value="Genomic_DNA"/>
</dbReference>
<proteinExistence type="inferred from homology"/>
<dbReference type="Proteomes" id="UP000001880">
    <property type="component" value="Chromosome"/>
</dbReference>
<sequence length="493" mass="52053">MHRSSLLWASLSALSLSLMAPAAQAQAQAQAPPAQTPPAQPAPADTAASDDAAAPVDADAPADVFAELPTSSGGLTADAAAARAVEVAPQVRVAEAARQQARSAADIGKVAFAPRLDLRASYTRLSDVNGSIEFPPELGGGSIEFPQPVNSFATRASLAVPISDYFLTILPAYRAGVEAADLAEHQVAAEKDSTAVRAREAFYNHVRVRASEIVVTDAVALLEAHIADLEALVGAGMATRADLMQARAQLAETKAQVAATRGAVQVTADVLRTLLALERGAEIAVDTAVLRELPTAAPESEALLSAALEQRADVQALRSLIRLNQHVIDARKGSRLPQLAVVGNVDYANPNQRIFPQQDAFRATWDISAVLSWSPNDFVSRGVDVDEAELELTRAKANLEGLSDQLSILASQAANDMRVALENLESTREGIEAAREAWRVRNDLLSAGETTPSDVLDAEAALRRAQLAQIDAHIAALLAHVQVQYVMGRATPQ</sequence>
<comment type="subcellular location">
    <subcellularLocation>
        <location evidence="1">Cell outer membrane</location>
    </subcellularLocation>
</comment>
<dbReference type="PANTHER" id="PTHR30026:SF20">
    <property type="entry name" value="OUTER MEMBRANE PROTEIN TOLC"/>
    <property type="match status" value="1"/>
</dbReference>
<keyword evidence="6" id="KW-0472">Membrane</keyword>
<evidence type="ECO:0000256" key="2">
    <source>
        <dbReference type="ARBA" id="ARBA00007613"/>
    </source>
</evidence>
<comment type="similarity">
    <text evidence="2">Belongs to the outer membrane factor (OMF) (TC 1.B.17) family.</text>
</comment>
<dbReference type="GO" id="GO:1990281">
    <property type="term" value="C:efflux pump complex"/>
    <property type="evidence" value="ECO:0007669"/>
    <property type="project" value="TreeGrafter"/>
</dbReference>
<feature type="compositionally biased region" description="Low complexity" evidence="9">
    <location>
        <begin position="42"/>
        <end position="55"/>
    </location>
</feature>
<dbReference type="Pfam" id="PF02321">
    <property type="entry name" value="OEP"/>
    <property type="match status" value="1"/>
</dbReference>
<keyword evidence="7" id="KW-0998">Cell outer membrane</keyword>